<dbReference type="AlphaFoldDB" id="A0A6N9H7U9"/>
<accession>A0A6N9H7U9</accession>
<evidence type="ECO:0000313" key="2">
    <source>
        <dbReference type="Proteomes" id="UP000469215"/>
    </source>
</evidence>
<dbReference type="InterPro" id="IPR001387">
    <property type="entry name" value="Cro/C1-type_HTH"/>
</dbReference>
<dbReference type="Gene3D" id="1.10.10.10">
    <property type="entry name" value="Winged helix-like DNA-binding domain superfamily/Winged helix DNA-binding domain"/>
    <property type="match status" value="1"/>
</dbReference>
<organism evidence="1 2">
    <name type="scientific">Brevibacterium rongguiense</name>
    <dbReference type="NCBI Taxonomy" id="2695267"/>
    <lineage>
        <taxon>Bacteria</taxon>
        <taxon>Bacillati</taxon>
        <taxon>Actinomycetota</taxon>
        <taxon>Actinomycetes</taxon>
        <taxon>Micrococcales</taxon>
        <taxon>Brevibacteriaceae</taxon>
        <taxon>Brevibacterium</taxon>
    </lineage>
</organism>
<dbReference type="Proteomes" id="UP000469215">
    <property type="component" value="Unassembled WGS sequence"/>
</dbReference>
<name>A0A6N9H7U9_9MICO</name>
<dbReference type="EMBL" id="WWEQ01000033">
    <property type="protein sequence ID" value="MYM20043.1"/>
    <property type="molecule type" value="Genomic_DNA"/>
</dbReference>
<dbReference type="InterPro" id="IPR036390">
    <property type="entry name" value="WH_DNA-bd_sf"/>
</dbReference>
<dbReference type="InterPro" id="IPR036388">
    <property type="entry name" value="WH-like_DNA-bd_sf"/>
</dbReference>
<dbReference type="SUPFAM" id="SSF46785">
    <property type="entry name" value="Winged helix' DNA-binding domain"/>
    <property type="match status" value="1"/>
</dbReference>
<reference evidence="1 2" key="1">
    <citation type="submission" date="2020-01" db="EMBL/GenBank/DDBJ databases">
        <authorList>
            <person name="Deng T."/>
        </authorList>
    </citation>
    <scope>NUCLEOTIDE SEQUENCE [LARGE SCALE GENOMIC DNA]</scope>
    <source>
        <strain evidence="1 2">5221</strain>
    </source>
</reference>
<evidence type="ECO:0000313" key="1">
    <source>
        <dbReference type="EMBL" id="MYM20043.1"/>
    </source>
</evidence>
<dbReference type="RefSeq" id="WP_160953465.1">
    <property type="nucleotide sequence ID" value="NZ_WWEQ01000033.1"/>
</dbReference>
<keyword evidence="2" id="KW-1185">Reference proteome</keyword>
<sequence>MFVLTLDQRGSRAAPDAVPGLLAALAGVPTALPFERTVGDEVQGALDEPAAVPEALMRAWRAGPWWAGVGIGAIEAPLPERSAAARGEAFVLARAAVEAAKGRPRGLCVRAPEAAGDAAGAAETVLLLFHDLVTAATAAQWRVIAAALAQPGARQTELADALGVSQQYVSRTLRGGAPELVGRSVGVCGELLAAAEAARVSPRR</sequence>
<protein>
    <submittedName>
        <fullName evidence="1">MarR family transcriptional regulator</fullName>
    </submittedName>
</protein>
<comment type="caution">
    <text evidence="1">The sequence shown here is derived from an EMBL/GenBank/DDBJ whole genome shotgun (WGS) entry which is preliminary data.</text>
</comment>
<dbReference type="CDD" id="cd00093">
    <property type="entry name" value="HTH_XRE"/>
    <property type="match status" value="1"/>
</dbReference>
<proteinExistence type="predicted"/>
<gene>
    <name evidence="1" type="ORF">GSY69_08715</name>
</gene>